<dbReference type="Pfam" id="PF04073">
    <property type="entry name" value="tRNA_edit"/>
    <property type="match status" value="1"/>
</dbReference>
<dbReference type="PANTHER" id="PTHR30411">
    <property type="entry name" value="CYTOPLASMIC PROTEIN"/>
    <property type="match status" value="1"/>
</dbReference>
<accession>A0ABT7U944</accession>
<name>A0ABT7U944_9FIRM</name>
<reference evidence="7" key="2">
    <citation type="submission" date="2023-06" db="EMBL/GenBank/DDBJ databases">
        <title>Identification and characterization of horizontal gene transfer across gut microbiota members of farm animals based on homology search.</title>
        <authorList>
            <person name="Zeman M."/>
            <person name="Kubasova T."/>
            <person name="Jahodarova E."/>
            <person name="Nykrynova M."/>
            <person name="Rychlik I."/>
        </authorList>
    </citation>
    <scope>NUCLEOTIDE SEQUENCE [LARGE SCALE GENOMIC DNA]</scope>
    <source>
        <strain evidence="7">ET39</strain>
    </source>
</reference>
<evidence type="ECO:0000313" key="7">
    <source>
        <dbReference type="Proteomes" id="UP001529340"/>
    </source>
</evidence>
<feature type="domain" description="YbaK/aminoacyl-tRNA synthetase-associated" evidence="5">
    <location>
        <begin position="34"/>
        <end position="148"/>
    </location>
</feature>
<dbReference type="NCBIfam" id="TIGR00011">
    <property type="entry name" value="YbaK_EbsC"/>
    <property type="match status" value="1"/>
</dbReference>
<evidence type="ECO:0000259" key="5">
    <source>
        <dbReference type="Pfam" id="PF04073"/>
    </source>
</evidence>
<dbReference type="CDD" id="cd00002">
    <property type="entry name" value="YbaK_deacylase"/>
    <property type="match status" value="1"/>
</dbReference>
<evidence type="ECO:0000313" key="6">
    <source>
        <dbReference type="EMBL" id="MDM8156127.1"/>
    </source>
</evidence>
<keyword evidence="7" id="KW-1185">Reference proteome</keyword>
<dbReference type="PIRSF" id="PIRSF006181">
    <property type="entry name" value="EbsC_YbaK"/>
    <property type="match status" value="1"/>
</dbReference>
<protein>
    <recommendedName>
        <fullName evidence="4">Cys-tRNA(Pro)/Cys-tRNA(Cys) deacylase</fullName>
        <ecNumber evidence="4">4.2.-.-</ecNumber>
    </recommendedName>
</protein>
<dbReference type="Proteomes" id="UP001529340">
    <property type="component" value="Unassembled WGS sequence"/>
</dbReference>
<dbReference type="InterPro" id="IPR036754">
    <property type="entry name" value="YbaK/aa-tRNA-synt-asso_dom_sf"/>
</dbReference>
<evidence type="ECO:0000256" key="3">
    <source>
        <dbReference type="ARBA" id="ARBA00023239"/>
    </source>
</evidence>
<reference evidence="6 7" key="1">
    <citation type="submission" date="2023-06" db="EMBL/GenBank/DDBJ databases">
        <title>Identification and characterization of horizontal gene transfer across gut microbiota members of farm animals based on homology search.</title>
        <authorList>
            <person name="Schwarzerova J."/>
            <person name="Nykrynova M."/>
            <person name="Jureckova K."/>
            <person name="Cejkova D."/>
            <person name="Rychlik I."/>
        </authorList>
    </citation>
    <scope>NUCLEOTIDE SEQUENCE [LARGE SCALE GENOMIC DNA]</scope>
    <source>
        <strain evidence="6 7">ET39</strain>
    </source>
</reference>
<comment type="similarity">
    <text evidence="1 4">Belongs to the prolyl-tRNA editing family. YbaK/EbsC subfamily.</text>
</comment>
<proteinExistence type="inferred from homology"/>
<dbReference type="InterPro" id="IPR004369">
    <property type="entry name" value="Prolyl-tRNA_editing_YbaK/EbsC"/>
</dbReference>
<organism evidence="6 7">
    <name type="scientific">Amedibacillus dolichus</name>
    <dbReference type="NCBI Taxonomy" id="31971"/>
    <lineage>
        <taxon>Bacteria</taxon>
        <taxon>Bacillati</taxon>
        <taxon>Bacillota</taxon>
        <taxon>Erysipelotrichia</taxon>
        <taxon>Erysipelotrichales</taxon>
        <taxon>Erysipelotrichaceae</taxon>
        <taxon>Amedibacillus</taxon>
    </lineage>
</organism>
<evidence type="ECO:0000256" key="1">
    <source>
        <dbReference type="ARBA" id="ARBA00009798"/>
    </source>
</evidence>
<gene>
    <name evidence="6" type="primary">ybaK</name>
    <name evidence="6" type="ORF">QUV96_00575</name>
</gene>
<dbReference type="InterPro" id="IPR007214">
    <property type="entry name" value="YbaK/aa-tRNA-synth-assoc-dom"/>
</dbReference>
<sequence length="159" mass="17412">MKTVKTNAMRLLDKAHITYQVHEYPHGDEAVDGENVAKLLNEDVSCVFKTLITQANTKEYLVWMVPAAAQLDLKKAAAAAGVKHVEMIPVREITKVSGYVRGGCSPLAMKKSYRTFIDASALSQDHIYFSGGKIGLQIETAPGDLIDLLQITAADITHR</sequence>
<evidence type="ECO:0000256" key="2">
    <source>
        <dbReference type="ARBA" id="ARBA00022917"/>
    </source>
</evidence>
<dbReference type="RefSeq" id="WP_289606600.1">
    <property type="nucleotide sequence ID" value="NZ_JAUDCG010000002.1"/>
</dbReference>
<comment type="caution">
    <text evidence="6">The sequence shown here is derived from an EMBL/GenBank/DDBJ whole genome shotgun (WGS) entry which is preliminary data.</text>
</comment>
<evidence type="ECO:0000256" key="4">
    <source>
        <dbReference type="PIRNR" id="PIRNR006181"/>
    </source>
</evidence>
<dbReference type="SUPFAM" id="SSF55826">
    <property type="entry name" value="YbaK/ProRS associated domain"/>
    <property type="match status" value="1"/>
</dbReference>
<keyword evidence="3 4" id="KW-0456">Lyase</keyword>
<keyword evidence="2 4" id="KW-0648">Protein biosynthesis</keyword>
<dbReference type="Gene3D" id="3.90.960.10">
    <property type="entry name" value="YbaK/aminoacyl-tRNA synthetase-associated domain"/>
    <property type="match status" value="1"/>
</dbReference>
<dbReference type="EC" id="4.2.-.-" evidence="4"/>
<dbReference type="EMBL" id="JAUDCG010000002">
    <property type="protein sequence ID" value="MDM8156127.1"/>
    <property type="molecule type" value="Genomic_DNA"/>
</dbReference>
<reference evidence="6 7" key="3">
    <citation type="submission" date="2023-06" db="EMBL/GenBank/DDBJ databases">
        <authorList>
            <person name="Zeman M."/>
            <person name="Kubasova T."/>
            <person name="Jahodarova E."/>
            <person name="Nykrynova M."/>
            <person name="Rychlik I."/>
        </authorList>
    </citation>
    <scope>NUCLEOTIDE SEQUENCE [LARGE SCALE GENOMIC DNA]</scope>
    <source>
        <strain evidence="6 7">ET39</strain>
    </source>
</reference>
<dbReference type="PANTHER" id="PTHR30411:SF0">
    <property type="entry name" value="CYS-TRNA(PRO)_CYS-TRNA(CYS) DEACYLASE YBAK"/>
    <property type="match status" value="1"/>
</dbReference>